<evidence type="ECO:0000256" key="7">
    <source>
        <dbReference type="ARBA" id="ARBA00034617"/>
    </source>
</evidence>
<dbReference type="AlphaFoldDB" id="A0A1C7PD04"/>
<dbReference type="PROSITE" id="PS51217">
    <property type="entry name" value="UVRD_HELICASE_CTER"/>
    <property type="match status" value="1"/>
</dbReference>
<dbReference type="EC" id="5.6.2.4" evidence="8"/>
<dbReference type="GO" id="GO:0003677">
    <property type="term" value="F:DNA binding"/>
    <property type="evidence" value="ECO:0007669"/>
    <property type="project" value="InterPro"/>
</dbReference>
<evidence type="ECO:0000313" key="14">
    <source>
        <dbReference type="Proteomes" id="UP000176204"/>
    </source>
</evidence>
<keyword evidence="5 10" id="KW-0067">ATP-binding</keyword>
<keyword evidence="4 10" id="KW-0347">Helicase</keyword>
<dbReference type="InterPro" id="IPR014017">
    <property type="entry name" value="DNA_helicase_UvrD-like_C"/>
</dbReference>
<evidence type="ECO:0000256" key="1">
    <source>
        <dbReference type="ARBA" id="ARBA00009922"/>
    </source>
</evidence>
<evidence type="ECO:0000256" key="8">
    <source>
        <dbReference type="ARBA" id="ARBA00034808"/>
    </source>
</evidence>
<dbReference type="GO" id="GO:0005524">
    <property type="term" value="F:ATP binding"/>
    <property type="evidence" value="ECO:0007669"/>
    <property type="project" value="UniProtKB-UniRule"/>
</dbReference>
<dbReference type="PROSITE" id="PS51198">
    <property type="entry name" value="UVRD_HELICASE_ATP_BIND"/>
    <property type="match status" value="1"/>
</dbReference>
<dbReference type="Gene3D" id="1.10.10.160">
    <property type="match status" value="1"/>
</dbReference>
<dbReference type="InterPro" id="IPR013986">
    <property type="entry name" value="DExx_box_DNA_helicase_dom_sf"/>
</dbReference>
<dbReference type="PATRIC" id="fig|1679444.3.peg.2547"/>
<evidence type="ECO:0000259" key="11">
    <source>
        <dbReference type="PROSITE" id="PS51198"/>
    </source>
</evidence>
<evidence type="ECO:0000256" key="6">
    <source>
        <dbReference type="ARBA" id="ARBA00023235"/>
    </source>
</evidence>
<dbReference type="InterPro" id="IPR000212">
    <property type="entry name" value="DNA_helicase_UvrD/REP"/>
</dbReference>
<evidence type="ECO:0000313" key="13">
    <source>
        <dbReference type="EMBL" id="SEH81645.1"/>
    </source>
</evidence>
<dbReference type="Pfam" id="PF13361">
    <property type="entry name" value="UvrD_C"/>
    <property type="match status" value="2"/>
</dbReference>
<feature type="domain" description="UvrD-like helicase ATP-binding" evidence="11">
    <location>
        <begin position="21"/>
        <end position="306"/>
    </location>
</feature>
<organism evidence="13 14">
    <name type="scientific">Akkermansia glycaniphila</name>
    <dbReference type="NCBI Taxonomy" id="1679444"/>
    <lineage>
        <taxon>Bacteria</taxon>
        <taxon>Pseudomonadati</taxon>
        <taxon>Verrucomicrobiota</taxon>
        <taxon>Verrucomicrobiia</taxon>
        <taxon>Verrucomicrobiales</taxon>
        <taxon>Akkermansiaceae</taxon>
        <taxon>Akkermansia</taxon>
    </lineage>
</organism>
<accession>A0A1C7PD04</accession>
<dbReference type="GO" id="GO:0016887">
    <property type="term" value="F:ATP hydrolysis activity"/>
    <property type="evidence" value="ECO:0007669"/>
    <property type="project" value="RHEA"/>
</dbReference>
<evidence type="ECO:0000256" key="9">
    <source>
        <dbReference type="ARBA" id="ARBA00048988"/>
    </source>
</evidence>
<gene>
    <name evidence="13" type="ORF">PYTT_0957</name>
</gene>
<keyword evidence="6" id="KW-0413">Isomerase</keyword>
<dbReference type="SUPFAM" id="SSF52540">
    <property type="entry name" value="P-loop containing nucleoside triphosphate hydrolases"/>
    <property type="match status" value="1"/>
</dbReference>
<dbReference type="EMBL" id="LT629973">
    <property type="protein sequence ID" value="SEH81645.1"/>
    <property type="molecule type" value="Genomic_DNA"/>
</dbReference>
<dbReference type="CDD" id="cd17932">
    <property type="entry name" value="DEXQc_UvrD"/>
    <property type="match status" value="1"/>
</dbReference>
<dbReference type="PANTHER" id="PTHR11070:SF3">
    <property type="entry name" value="DNA 3'-5' HELICASE"/>
    <property type="match status" value="1"/>
</dbReference>
<dbReference type="GO" id="GO:0043138">
    <property type="term" value="F:3'-5' DNA helicase activity"/>
    <property type="evidence" value="ECO:0007669"/>
    <property type="project" value="UniProtKB-EC"/>
</dbReference>
<evidence type="ECO:0000259" key="12">
    <source>
        <dbReference type="PROSITE" id="PS51217"/>
    </source>
</evidence>
<keyword evidence="2 10" id="KW-0547">Nucleotide-binding</keyword>
<keyword evidence="14" id="KW-1185">Reference proteome</keyword>
<proteinExistence type="inferred from homology"/>
<protein>
    <recommendedName>
        <fullName evidence="8">DNA 3'-5' helicase</fullName>
        <ecNumber evidence="8">5.6.2.4</ecNumber>
    </recommendedName>
</protein>
<feature type="binding site" evidence="10">
    <location>
        <begin position="42"/>
        <end position="49"/>
    </location>
    <ligand>
        <name>ATP</name>
        <dbReference type="ChEBI" id="CHEBI:30616"/>
    </ligand>
</feature>
<keyword evidence="3 10" id="KW-0378">Hydrolase</keyword>
<dbReference type="GO" id="GO:0000725">
    <property type="term" value="P:recombinational repair"/>
    <property type="evidence" value="ECO:0007669"/>
    <property type="project" value="TreeGrafter"/>
</dbReference>
<comment type="catalytic activity">
    <reaction evidence="7">
        <text>Couples ATP hydrolysis with the unwinding of duplex DNA by translocating in the 3'-5' direction.</text>
        <dbReference type="EC" id="5.6.2.4"/>
    </reaction>
</comment>
<comment type="similarity">
    <text evidence="1">Belongs to the helicase family. UvrD subfamily.</text>
</comment>
<reference evidence="14" key="1">
    <citation type="submission" date="2016-09" db="EMBL/GenBank/DDBJ databases">
        <authorList>
            <person name="Koehorst J."/>
        </authorList>
    </citation>
    <scope>NUCLEOTIDE SEQUENCE [LARGE SCALE GENOMIC DNA]</scope>
</reference>
<name>A0A1C7PD04_9BACT</name>
<dbReference type="KEGG" id="agl:PYTT_0957"/>
<dbReference type="STRING" id="1679444.PYTT_0957"/>
<dbReference type="Gene3D" id="3.40.50.300">
    <property type="entry name" value="P-loop containing nucleotide triphosphate hydrolases"/>
    <property type="match status" value="2"/>
</dbReference>
<evidence type="ECO:0000256" key="10">
    <source>
        <dbReference type="PROSITE-ProRule" id="PRU00560"/>
    </source>
</evidence>
<dbReference type="Proteomes" id="UP000176204">
    <property type="component" value="Chromosome I"/>
</dbReference>
<dbReference type="Gene3D" id="1.10.486.10">
    <property type="entry name" value="PCRA, domain 4"/>
    <property type="match status" value="1"/>
</dbReference>
<evidence type="ECO:0000256" key="3">
    <source>
        <dbReference type="ARBA" id="ARBA00022801"/>
    </source>
</evidence>
<dbReference type="OrthoDB" id="9810135at2"/>
<sequence>MARAYTIHGMQQPAPGRDYQGELNAEQFAAVTTDARHALVIAGAGSGKTRTLTYRVAWLLEHGVAPWRILLLTFTNKAAKEMLTRVRDLVPQDTSAIWGGTFHSIANRILRRHAELAGFTSSFTILDSDDRKSMLKALIKAKADTSKAARFPKAEVLSGLFSLAANRGEKWEDVLLSEYPYLQHHRETIGVIYDAFAARKRESNAMDFDDLLVMAVDLLRRHEEVRERYRSQFLHVLVDEYQDTNALQGEMIDLLGGGEETSLMVVGDDAQSIYSWRGADVQHIFDFEKEFPDTAVFKIETNYRSVPSILELSNAAIAANKRQFAKVLRPARAAGEMVPALVPLPDSRVEGLFVAQRIAELVDSGVSPSDIAVLYRAHFHCLDVQMALTRAGIPFRVTSGVRFFEQAHVKDVMAFLRVLVNPLDEVAFLRVVRMFPKVGEVMARKLWMLWLAELPEDVSAVDGFAQRWGVCKVAAGVKGAWEEFLELMDSLRPEEVSLAPGEMLKRIMEYYEPFMQAEFDNYEDRWLDLEQLCDAADAFGGLDEFLAQTALLSNTDEDEKGEARAEVTLSTIHQAKGLEWKVVFLISLCDGMFPHQRVIDEGDPDGMEEELRLFYVAVTRAEDQLYMSYPRVNSRSYGSGGFYQYPSRFLSYCPSDLMEQWEV</sequence>
<dbReference type="GO" id="GO:0005829">
    <property type="term" value="C:cytosol"/>
    <property type="evidence" value="ECO:0007669"/>
    <property type="project" value="TreeGrafter"/>
</dbReference>
<evidence type="ECO:0000256" key="5">
    <source>
        <dbReference type="ARBA" id="ARBA00022840"/>
    </source>
</evidence>
<evidence type="ECO:0000256" key="4">
    <source>
        <dbReference type="ARBA" id="ARBA00022806"/>
    </source>
</evidence>
<feature type="domain" description="UvrD-like helicase C-terminal" evidence="12">
    <location>
        <begin position="307"/>
        <end position="577"/>
    </location>
</feature>
<comment type="catalytic activity">
    <reaction evidence="9">
        <text>ATP + H2O = ADP + phosphate + H(+)</text>
        <dbReference type="Rhea" id="RHEA:13065"/>
        <dbReference type="ChEBI" id="CHEBI:15377"/>
        <dbReference type="ChEBI" id="CHEBI:15378"/>
        <dbReference type="ChEBI" id="CHEBI:30616"/>
        <dbReference type="ChEBI" id="CHEBI:43474"/>
        <dbReference type="ChEBI" id="CHEBI:456216"/>
        <dbReference type="EC" id="5.6.2.4"/>
    </reaction>
</comment>
<dbReference type="InterPro" id="IPR014016">
    <property type="entry name" value="UvrD-like_ATP-bd"/>
</dbReference>
<evidence type="ECO:0000256" key="2">
    <source>
        <dbReference type="ARBA" id="ARBA00022741"/>
    </source>
</evidence>
<dbReference type="PANTHER" id="PTHR11070">
    <property type="entry name" value="UVRD / RECB / PCRA DNA HELICASE FAMILY MEMBER"/>
    <property type="match status" value="1"/>
</dbReference>
<dbReference type="InterPro" id="IPR027417">
    <property type="entry name" value="P-loop_NTPase"/>
</dbReference>
<dbReference type="CDD" id="cd18807">
    <property type="entry name" value="SF1_C_UvrD"/>
    <property type="match status" value="1"/>
</dbReference>
<dbReference type="Pfam" id="PF00580">
    <property type="entry name" value="UvrD-helicase"/>
    <property type="match status" value="1"/>
</dbReference>